<dbReference type="SMART" id="SM00321">
    <property type="entry name" value="WSC"/>
    <property type="match status" value="1"/>
</dbReference>
<evidence type="ECO:0000259" key="3">
    <source>
        <dbReference type="PROSITE" id="PS51212"/>
    </source>
</evidence>
<comment type="caution">
    <text evidence="4">The sequence shown here is derived from an EMBL/GenBank/DDBJ whole genome shotgun (WGS) entry which is preliminary data.</text>
</comment>
<accession>A0ABR1M217</accession>
<dbReference type="PROSITE" id="PS51212">
    <property type="entry name" value="WSC"/>
    <property type="match status" value="1"/>
</dbReference>
<dbReference type="InterPro" id="IPR002889">
    <property type="entry name" value="WSC_carb-bd"/>
</dbReference>
<reference evidence="4 5" key="1">
    <citation type="submission" date="2024-04" db="EMBL/GenBank/DDBJ databases">
        <title>Phyllosticta paracitricarpa is synonymous to the EU quarantine fungus P. citricarpa based on phylogenomic analyses.</title>
        <authorList>
            <consortium name="Lawrence Berkeley National Laboratory"/>
            <person name="Van Ingen-Buijs V.A."/>
            <person name="Van Westerhoven A.C."/>
            <person name="Haridas S."/>
            <person name="Skiadas P."/>
            <person name="Martin F."/>
            <person name="Groenewald J.Z."/>
            <person name="Crous P.W."/>
            <person name="Seidl M.F."/>
        </authorList>
    </citation>
    <scope>NUCLEOTIDE SEQUENCE [LARGE SCALE GENOMIC DNA]</scope>
    <source>
        <strain evidence="4 5">CBS 122670</strain>
    </source>
</reference>
<feature type="compositionally biased region" description="Low complexity" evidence="1">
    <location>
        <begin position="762"/>
        <end position="783"/>
    </location>
</feature>
<name>A0ABR1M217_9PEZI</name>
<feature type="chain" id="PRO_5047207186" description="WSC domain-containing protein" evidence="2">
    <location>
        <begin position="19"/>
        <end position="808"/>
    </location>
</feature>
<evidence type="ECO:0000313" key="4">
    <source>
        <dbReference type="EMBL" id="KAK7541512.1"/>
    </source>
</evidence>
<keyword evidence="2" id="KW-0732">Signal</keyword>
<protein>
    <recommendedName>
        <fullName evidence="3">WSC domain-containing protein</fullName>
    </recommendedName>
</protein>
<dbReference type="Proteomes" id="UP001365128">
    <property type="component" value="Unassembled WGS sequence"/>
</dbReference>
<gene>
    <name evidence="4" type="ORF">IWX46DRAFT_642176</name>
</gene>
<dbReference type="PANTHER" id="PTHR43662:SF12">
    <property type="entry name" value="DUF1996 DOMAIN-CONTAINING PROTEIN-RELATED"/>
    <property type="match status" value="1"/>
</dbReference>
<evidence type="ECO:0000256" key="1">
    <source>
        <dbReference type="SAM" id="MobiDB-lite"/>
    </source>
</evidence>
<feature type="signal peptide" evidence="2">
    <location>
        <begin position="1"/>
        <end position="18"/>
    </location>
</feature>
<proteinExistence type="predicted"/>
<dbReference type="EMBL" id="JBBPDW010000024">
    <property type="protein sequence ID" value="KAK7541512.1"/>
    <property type="molecule type" value="Genomic_DNA"/>
</dbReference>
<feature type="region of interest" description="Disordered" evidence="1">
    <location>
        <begin position="507"/>
        <end position="543"/>
    </location>
</feature>
<dbReference type="Pfam" id="PF09362">
    <property type="entry name" value="DUF1996"/>
    <property type="match status" value="1"/>
</dbReference>
<dbReference type="Pfam" id="PF01822">
    <property type="entry name" value="WSC"/>
    <property type="match status" value="1"/>
</dbReference>
<evidence type="ECO:0000313" key="5">
    <source>
        <dbReference type="Proteomes" id="UP001365128"/>
    </source>
</evidence>
<feature type="domain" description="WSC" evidence="3">
    <location>
        <begin position="548"/>
        <end position="642"/>
    </location>
</feature>
<feature type="compositionally biased region" description="Low complexity" evidence="1">
    <location>
        <begin position="517"/>
        <end position="528"/>
    </location>
</feature>
<organism evidence="4 5">
    <name type="scientific">Phyllosticta citricarpa</name>
    <dbReference type="NCBI Taxonomy" id="55181"/>
    <lineage>
        <taxon>Eukaryota</taxon>
        <taxon>Fungi</taxon>
        <taxon>Dikarya</taxon>
        <taxon>Ascomycota</taxon>
        <taxon>Pezizomycotina</taxon>
        <taxon>Dothideomycetes</taxon>
        <taxon>Dothideomycetes incertae sedis</taxon>
        <taxon>Botryosphaeriales</taxon>
        <taxon>Phyllostictaceae</taxon>
        <taxon>Phyllosticta</taxon>
    </lineage>
</organism>
<dbReference type="InterPro" id="IPR018535">
    <property type="entry name" value="DUF1996"/>
</dbReference>
<dbReference type="PANTHER" id="PTHR43662">
    <property type="match status" value="1"/>
</dbReference>
<keyword evidence="5" id="KW-1185">Reference proteome</keyword>
<feature type="compositionally biased region" description="Polar residues" evidence="1">
    <location>
        <begin position="533"/>
        <end position="543"/>
    </location>
</feature>
<sequence length="808" mass="81849">MLSKSLAALAALSATASAQVDYAKLDYHGHYFRQEWINQPLNVQRLDPILNPGQLSPHVHSFIGAPVISANTSFADTQKASCSQVYVKPDKSVYWMPSLYFQSPKNQSFIRVPEHHRVLYYFNRASDPKTNQQNFDLIEEFPPNFRMIAGDSMLRSPAATKQMQGAVEWSCHGPDVKSSGFPAGFTSCANGLAGSIHFPYCWNGQDFNVSAPQAHMSYPVGDYSDSGACPSTHPHVLPHIFIEFWFDVSSFNGQYGAGDNPWVLSNGDPTGYSFHADFLNGWTPGVLGKAMKTCNIGESGEPLSNCFEVNTDAERNACSQPAVVDEKVDGWLPALPGCNPIQKGPEKATAVANCNVNPTINGKAVPTAASSAVASGATAAYGSKSSGVSLPVASLNAGASNGASSAGGNAGKAVYSGAQAAAAPVASAISGTIGGMTGGSNGATYMYAGSNGGSTGGSIVGNAPKPASPAIPSIAAPVASAVSGGSAAKPALSPAMPSAAPSYPSAIVPSGNKAVPDSSSSKSTGSNDDSQDSHGTMPSASSLKLPASWTSAGCYSDAVKPRSLSGETFAWFGEKMTATGCANHCATKGFSISGVEFGQQCFCSNSLDQSSKVDDAQCGMPCVGAAGQTCGGDGMLSVYTKGGKDPLSAAFAAVPAVMSPVASYAGSKSSAVPVAPIASSPVASYAGSKSSAVPVAPIASSPVANNASPKSSAAPAAVPVASSPVADEQSSAGYASYVEPAATPAPSHVASAPVVESPAAAAPAGATPVAEPESVSEPASSTTSHEDTSYAEPAYARRHVGGGAIVRM</sequence>
<evidence type="ECO:0000256" key="2">
    <source>
        <dbReference type="SAM" id="SignalP"/>
    </source>
</evidence>
<feature type="region of interest" description="Disordered" evidence="1">
    <location>
        <begin position="762"/>
        <end position="796"/>
    </location>
</feature>